<dbReference type="AlphaFoldDB" id="A0A553CKC6"/>
<reference evidence="2 3" key="1">
    <citation type="submission" date="2019-07" db="EMBL/GenBank/DDBJ databases">
        <title>Novel species of Flavobacterium.</title>
        <authorList>
            <person name="Liu Q."/>
            <person name="Xin Y.-H."/>
        </authorList>
    </citation>
    <scope>NUCLEOTIDE SEQUENCE [LARGE SCALE GENOMIC DNA]</scope>
    <source>
        <strain evidence="2 3">LB3P56</strain>
    </source>
</reference>
<proteinExistence type="predicted"/>
<keyword evidence="1" id="KW-0175">Coiled coil</keyword>
<feature type="coiled-coil region" evidence="1">
    <location>
        <begin position="29"/>
        <end position="56"/>
    </location>
</feature>
<accession>A0A553CKC6</accession>
<comment type="caution">
    <text evidence="2">The sequence shown here is derived from an EMBL/GenBank/DDBJ whole genome shotgun (WGS) entry which is preliminary data.</text>
</comment>
<evidence type="ECO:0000256" key="1">
    <source>
        <dbReference type="SAM" id="Coils"/>
    </source>
</evidence>
<organism evidence="2 3">
    <name type="scientific">Flavobacterium franklandianum</name>
    <dbReference type="NCBI Taxonomy" id="2594430"/>
    <lineage>
        <taxon>Bacteria</taxon>
        <taxon>Pseudomonadati</taxon>
        <taxon>Bacteroidota</taxon>
        <taxon>Flavobacteriia</taxon>
        <taxon>Flavobacteriales</taxon>
        <taxon>Flavobacteriaceae</taxon>
        <taxon>Flavobacterium</taxon>
    </lineage>
</organism>
<dbReference type="PROSITE" id="PS51257">
    <property type="entry name" value="PROKAR_LIPOPROTEIN"/>
    <property type="match status" value="1"/>
</dbReference>
<feature type="coiled-coil region" evidence="1">
    <location>
        <begin position="95"/>
        <end position="122"/>
    </location>
</feature>
<dbReference type="Proteomes" id="UP000318585">
    <property type="component" value="Unassembled WGS sequence"/>
</dbReference>
<sequence length="154" mass="17498">MKKSIFTLAIITGISGTMILSCKPGTNEEKESQEKVEIARDNVQDAKDSLRVAKQAATDKEWKAFKNSGDSIVRINDLRIAGLKLKIKKTGKDIDSKYQENIAVLEQKNKDLKMKMDTYKNDVSSDWQSFKREFKHDTDEIGQALKDLTVDNKK</sequence>
<evidence type="ECO:0000313" key="2">
    <source>
        <dbReference type="EMBL" id="TRX20970.1"/>
    </source>
</evidence>
<evidence type="ECO:0008006" key="4">
    <source>
        <dbReference type="Google" id="ProtNLM"/>
    </source>
</evidence>
<evidence type="ECO:0000313" key="3">
    <source>
        <dbReference type="Proteomes" id="UP000318585"/>
    </source>
</evidence>
<name>A0A553CKC6_9FLAO</name>
<keyword evidence="3" id="KW-1185">Reference proteome</keyword>
<protein>
    <recommendedName>
        <fullName evidence="4">Lipoprotein</fullName>
    </recommendedName>
</protein>
<dbReference type="RefSeq" id="WP_144071537.1">
    <property type="nucleotide sequence ID" value="NZ_VJZR01000007.1"/>
</dbReference>
<gene>
    <name evidence="2" type="ORF">FNW17_09910</name>
</gene>
<dbReference type="EMBL" id="VJZR01000007">
    <property type="protein sequence ID" value="TRX20970.1"/>
    <property type="molecule type" value="Genomic_DNA"/>
</dbReference>
<dbReference type="OrthoDB" id="1122839at2"/>